<dbReference type="Pfam" id="PF00128">
    <property type="entry name" value="Alpha-amylase"/>
    <property type="match status" value="1"/>
</dbReference>
<dbReference type="GO" id="GO:0009507">
    <property type="term" value="C:chloroplast"/>
    <property type="evidence" value="ECO:0007669"/>
    <property type="project" value="UniProtKB-SubCell"/>
</dbReference>
<dbReference type="SUPFAM" id="SSF51445">
    <property type="entry name" value="(Trans)glycosidases"/>
    <property type="match status" value="1"/>
</dbReference>
<proteinExistence type="inferred from homology"/>
<dbReference type="CDD" id="cd11346">
    <property type="entry name" value="AmyAc_plant_IsoA"/>
    <property type="match status" value="1"/>
</dbReference>
<sequence length="908" mass="102493">MDSRVPRAKGLVQQSHDTLKELKESLQHAQNQQKMYADQHRKERSFEVGDMVFLRLQPYRQSSLKQSGVEKLKPRFYGPYKVKGKVGNVAYELELPEHGKIHNVFHVSCLKKTLGQHITLSLELQPLDKEVKLVLISEGILEVREKRSAGLESSQDEIRKLKQASKEVGLGVKAFVSRENMMYKVTIEVSSLPPRFGDLAHGLRLHWGLFRSDSSQWVVLDSEITPEDTIFGTENKQDFMQTPFQLGPAGCLALELAFHLGQAPLFVTFVLNSQDGIKIRNHLGKNFCVPVGVGRGNPDPLGFSLGIDGSVNFALYSRAAENVVLCLYDATSTEPSLEIDLDPYINRTGDVWHISLETLGEYTRYGYRCKGDINWDKGSRFHARRILLDPYSKFVAPFVIGQDKSVSPASYLGWLIEDPPFNWDEDTHPRLPLESLVVYRLNVELFTSDKSSGLQADLQGTFLGLIDKIYHLKNLGVNAVMLEPIFAFDRRQGLFYPYNFFAPMDCYGPLQNGISASTSLKEMVKSFHENGIEVILEVVYTHTAEKDDTAPETISFRGIDNLSYYILDKNNEGGSTAETSNLFNCNHPIAQKMILDSLRHWVNEYHVDGFCFSNSLSLIKGSHGENLSRPPLIEAICFDPVLSKSKIIANTCLPVKASNKESLFPHWKKWAELNVRFRDDVRKFLRGDKDQLSNFATRLCGSGDLFTDGRGSCFSFNFITSNFGLSLVDLVSFSDAHASAELSWNCGEEGLTNSHLVLETRLKQIRNFLFVLSISLGVPVLNMGDEYGQTKGASTLLIDRKPFDWDALKTEFGVQTTQFIGFLNSFRVRRSDLFQCKSFLKIENLNWHGRYPNQPQWEDPSSYFLAVSLKPEEKKSKVRSTAGDLYIAFNPQQSSETATLPQLPDGNR</sequence>
<dbReference type="Proteomes" id="UP000824469">
    <property type="component" value="Unassembled WGS sequence"/>
</dbReference>
<organism evidence="10 11">
    <name type="scientific">Taxus chinensis</name>
    <name type="common">Chinese yew</name>
    <name type="synonym">Taxus wallichiana var. chinensis</name>
    <dbReference type="NCBI Taxonomy" id="29808"/>
    <lineage>
        <taxon>Eukaryota</taxon>
        <taxon>Viridiplantae</taxon>
        <taxon>Streptophyta</taxon>
        <taxon>Embryophyta</taxon>
        <taxon>Tracheophyta</taxon>
        <taxon>Spermatophyta</taxon>
        <taxon>Pinopsida</taxon>
        <taxon>Pinidae</taxon>
        <taxon>Conifers II</taxon>
        <taxon>Cupressales</taxon>
        <taxon>Taxaceae</taxon>
        <taxon>Taxus</taxon>
    </lineage>
</organism>
<comment type="caution">
    <text evidence="10">The sequence shown here is derived from an EMBL/GenBank/DDBJ whole genome shotgun (WGS) entry which is preliminary data.</text>
</comment>
<dbReference type="Pfam" id="PF02922">
    <property type="entry name" value="CBM_48"/>
    <property type="match status" value="1"/>
</dbReference>
<evidence type="ECO:0000256" key="5">
    <source>
        <dbReference type="ARBA" id="ARBA00022723"/>
    </source>
</evidence>
<dbReference type="InterPro" id="IPR044096">
    <property type="entry name" value="AmyAc_plant_ISA2"/>
</dbReference>
<protein>
    <recommendedName>
        <fullName evidence="9">Glycosyl hydrolase family 13 catalytic domain-containing protein</fullName>
    </recommendedName>
</protein>
<dbReference type="CDD" id="cd02856">
    <property type="entry name" value="E_set_GDE_Isoamylase_N"/>
    <property type="match status" value="1"/>
</dbReference>
<dbReference type="GO" id="GO:0019252">
    <property type="term" value="P:starch biosynthetic process"/>
    <property type="evidence" value="ECO:0007669"/>
    <property type="project" value="InterPro"/>
</dbReference>
<dbReference type="Gene3D" id="2.60.40.10">
    <property type="entry name" value="Immunoglobulins"/>
    <property type="match status" value="1"/>
</dbReference>
<evidence type="ECO:0000313" key="10">
    <source>
        <dbReference type="EMBL" id="KAH9320558.1"/>
    </source>
</evidence>
<dbReference type="InterPro" id="IPR013783">
    <property type="entry name" value="Ig-like_fold"/>
</dbReference>
<dbReference type="InterPro" id="IPR056924">
    <property type="entry name" value="SH3_Tf2-1"/>
</dbReference>
<evidence type="ECO:0000256" key="8">
    <source>
        <dbReference type="SAM" id="Coils"/>
    </source>
</evidence>
<dbReference type="GO" id="GO:0046872">
    <property type="term" value="F:metal ion binding"/>
    <property type="evidence" value="ECO:0007669"/>
    <property type="project" value="UniProtKB-KW"/>
</dbReference>
<reference evidence="10 11" key="1">
    <citation type="journal article" date="2021" name="Nat. Plants">
        <title>The Taxus genome provides insights into paclitaxel biosynthesis.</title>
        <authorList>
            <person name="Xiong X."/>
            <person name="Gou J."/>
            <person name="Liao Q."/>
            <person name="Li Y."/>
            <person name="Zhou Q."/>
            <person name="Bi G."/>
            <person name="Li C."/>
            <person name="Du R."/>
            <person name="Wang X."/>
            <person name="Sun T."/>
            <person name="Guo L."/>
            <person name="Liang H."/>
            <person name="Lu P."/>
            <person name="Wu Y."/>
            <person name="Zhang Z."/>
            <person name="Ro D.K."/>
            <person name="Shang Y."/>
            <person name="Huang S."/>
            <person name="Yan J."/>
        </authorList>
    </citation>
    <scope>NUCLEOTIDE SEQUENCE [LARGE SCALE GENOMIC DNA]</scope>
    <source>
        <strain evidence="10">Ta-2019</strain>
    </source>
</reference>
<dbReference type="Pfam" id="PF23166">
    <property type="entry name" value="Ig_N_CWD1"/>
    <property type="match status" value="1"/>
</dbReference>
<dbReference type="InterPro" id="IPR006047">
    <property type="entry name" value="GH13_cat_dom"/>
</dbReference>
<dbReference type="InterPro" id="IPR004193">
    <property type="entry name" value="Glyco_hydro_13_N"/>
</dbReference>
<dbReference type="GO" id="GO:0019156">
    <property type="term" value="F:isoamylase activity"/>
    <property type="evidence" value="ECO:0007669"/>
    <property type="project" value="InterPro"/>
</dbReference>
<dbReference type="InterPro" id="IPR056301">
    <property type="entry name" value="GWD-like_N_Ig"/>
</dbReference>
<feature type="non-terminal residue" evidence="10">
    <location>
        <position position="908"/>
    </location>
</feature>
<dbReference type="InterPro" id="IPR017853">
    <property type="entry name" value="GH"/>
</dbReference>
<evidence type="ECO:0000256" key="4">
    <source>
        <dbReference type="ARBA" id="ARBA00022640"/>
    </source>
</evidence>
<gene>
    <name evidence="10" type="ORF">KI387_015197</name>
</gene>
<evidence type="ECO:0000256" key="6">
    <source>
        <dbReference type="ARBA" id="ARBA00022946"/>
    </source>
</evidence>
<dbReference type="PANTHER" id="PTHR43002">
    <property type="entry name" value="GLYCOGEN DEBRANCHING ENZYME"/>
    <property type="match status" value="1"/>
</dbReference>
<keyword evidence="6" id="KW-0809">Transit peptide</keyword>
<keyword evidence="11" id="KW-1185">Reference proteome</keyword>
<name>A0AA38GEX3_TAXCH</name>
<dbReference type="SUPFAM" id="SSF51011">
    <property type="entry name" value="Glycosyl hydrolase domain"/>
    <property type="match status" value="1"/>
</dbReference>
<keyword evidence="8" id="KW-0175">Coiled coil</keyword>
<feature type="domain" description="Glycosyl hydrolase family 13 catalytic" evidence="9">
    <location>
        <begin position="440"/>
        <end position="827"/>
    </location>
</feature>
<dbReference type="InterPro" id="IPR044505">
    <property type="entry name" value="GlgX_Isoamylase_N_E_set"/>
</dbReference>
<dbReference type="Gene3D" id="3.20.20.80">
    <property type="entry name" value="Glycosidases"/>
    <property type="match status" value="1"/>
</dbReference>
<evidence type="ECO:0000256" key="2">
    <source>
        <dbReference type="ARBA" id="ARBA00008061"/>
    </source>
</evidence>
<evidence type="ECO:0000256" key="3">
    <source>
        <dbReference type="ARBA" id="ARBA00022528"/>
    </source>
</evidence>
<dbReference type="Gene3D" id="2.60.40.1180">
    <property type="entry name" value="Golgi alpha-mannosidase II"/>
    <property type="match status" value="1"/>
</dbReference>
<dbReference type="Pfam" id="PF24626">
    <property type="entry name" value="SH3_Tf2-1"/>
    <property type="match status" value="1"/>
</dbReference>
<keyword evidence="7" id="KW-0119">Carbohydrate metabolism</keyword>
<dbReference type="Pfam" id="PF21156">
    <property type="entry name" value="ISOA1-3_C"/>
    <property type="match status" value="1"/>
</dbReference>
<evidence type="ECO:0000256" key="7">
    <source>
        <dbReference type="ARBA" id="ARBA00023277"/>
    </source>
</evidence>
<accession>A0AA38GEX3</accession>
<dbReference type="InterPro" id="IPR014756">
    <property type="entry name" value="Ig_E-set"/>
</dbReference>
<dbReference type="SUPFAM" id="SSF81296">
    <property type="entry name" value="E set domains"/>
    <property type="match status" value="1"/>
</dbReference>
<keyword evidence="4" id="KW-0934">Plastid</keyword>
<dbReference type="InterPro" id="IPR048650">
    <property type="entry name" value="ISOA1-3-like_C"/>
</dbReference>
<dbReference type="EMBL" id="JAHRHJ020000003">
    <property type="protein sequence ID" value="KAH9320558.1"/>
    <property type="molecule type" value="Genomic_DNA"/>
</dbReference>
<comment type="subcellular location">
    <subcellularLocation>
        <location evidence="1">Plastid</location>
        <location evidence="1">Chloroplast</location>
    </subcellularLocation>
</comment>
<evidence type="ECO:0000259" key="9">
    <source>
        <dbReference type="SMART" id="SM00642"/>
    </source>
</evidence>
<dbReference type="OMA" id="MKSHSCA"/>
<feature type="coiled-coil region" evidence="8">
    <location>
        <begin position="12"/>
        <end position="39"/>
    </location>
</feature>
<keyword evidence="3" id="KW-0150">Chloroplast</keyword>
<evidence type="ECO:0000256" key="1">
    <source>
        <dbReference type="ARBA" id="ARBA00004229"/>
    </source>
</evidence>
<dbReference type="SMART" id="SM00642">
    <property type="entry name" value="Aamy"/>
    <property type="match status" value="1"/>
</dbReference>
<evidence type="ECO:0000313" key="11">
    <source>
        <dbReference type="Proteomes" id="UP000824469"/>
    </source>
</evidence>
<dbReference type="InterPro" id="IPR013780">
    <property type="entry name" value="Glyco_hydro_b"/>
</dbReference>
<keyword evidence="5" id="KW-0479">Metal-binding</keyword>
<dbReference type="AlphaFoldDB" id="A0AA38GEX3"/>
<comment type="similarity">
    <text evidence="2">Belongs to the glycosyl hydrolase 13 family.</text>
</comment>